<accession>A0A2N5GHV8</accession>
<reference evidence="3 5" key="1">
    <citation type="submission" date="2017-11" db="EMBL/GenBank/DDBJ databases">
        <title>Comparitive Functional Genomics of Dry Heat Resistant strains isolated from the Viking Spacecraft.</title>
        <authorList>
            <person name="Seuylemezian A."/>
            <person name="Cooper K."/>
            <person name="Vaishampayan P."/>
        </authorList>
    </citation>
    <scope>NUCLEOTIDE SEQUENCE [LARGE SCALE GENOMIC DNA]</scope>
    <source>
        <strain evidence="3 5">M4.6</strain>
    </source>
</reference>
<dbReference type="InterPro" id="IPR039559">
    <property type="entry name" value="AIM6_PI-PLC-like_dom"/>
</dbReference>
<dbReference type="Proteomes" id="UP000234951">
    <property type="component" value="Unassembled WGS sequence"/>
</dbReference>
<keyword evidence="6" id="KW-1185">Reference proteome</keyword>
<sequence length="293" mass="33232">MIPISVIPAAAEENNRQSQKPESVLPLARAHAHNDYEHTRPLSDALQHGFTSVEADVWLVDGELLVAHDKEGIRAGRTLKSLYLDPLKAIVKQNNGAVYKEYEHEFILWIDIKSEGEATYRAIDEQLRAYKSMLTKFVPSEVKPDAITVYISGNRPRALMENQKVRYAAYDGRMSDLGSDTSSEFIPVISDNWTKHFTWQGVGEMPNDEREKLYSIVSTAHANGQKVRFWATPDLSTPAREAVWKELLKSQVDFLNTDDLAGLEEFLKKHDPQPSEPHITFENNSDKEEHGDD</sequence>
<dbReference type="InterPro" id="IPR051236">
    <property type="entry name" value="HAT_RTT109-like"/>
</dbReference>
<organism evidence="3 5">
    <name type="scientific">Bacillus canaveralius</name>
    <dbReference type="NCBI Taxonomy" id="1403243"/>
    <lineage>
        <taxon>Bacteria</taxon>
        <taxon>Bacillati</taxon>
        <taxon>Bacillota</taxon>
        <taxon>Bacilli</taxon>
        <taxon>Bacillales</taxon>
        <taxon>Bacillaceae</taxon>
        <taxon>Bacillus</taxon>
    </lineage>
</organism>
<evidence type="ECO:0000256" key="1">
    <source>
        <dbReference type="ARBA" id="ARBA00014286"/>
    </source>
</evidence>
<reference evidence="4 6" key="2">
    <citation type="submission" date="2017-12" db="EMBL/GenBank/DDBJ databases">
        <title>Comparative Functional Genomics of Dry Heat Resistant strains isolated from the Viking Spacecraft.</title>
        <authorList>
            <person name="Seuylemezian A."/>
            <person name="Cooper K."/>
            <person name="Vaishampayan P."/>
        </authorList>
    </citation>
    <scope>NUCLEOTIDE SEQUENCE [LARGE SCALE GENOMIC DNA]</scope>
    <source>
        <strain evidence="4 6">ATCC 29669</strain>
    </source>
</reference>
<name>A0A2N5GHV8_9BACI</name>
<dbReference type="SUPFAM" id="SSF51695">
    <property type="entry name" value="PLC-like phosphodiesterases"/>
    <property type="match status" value="1"/>
</dbReference>
<dbReference type="OrthoDB" id="9794455at2"/>
<evidence type="ECO:0000313" key="6">
    <source>
        <dbReference type="Proteomes" id="UP000235114"/>
    </source>
</evidence>
<gene>
    <name evidence="3" type="ORF">CU635_18440</name>
    <name evidence="4" type="ORF">CVD25_14790</name>
</gene>
<dbReference type="AlphaFoldDB" id="A0A2N5GHV8"/>
<dbReference type="Gene3D" id="3.20.20.190">
    <property type="entry name" value="Phosphatidylinositol (PI) phosphodiesterase"/>
    <property type="match status" value="1"/>
</dbReference>
<dbReference type="PANTHER" id="PTHR31571">
    <property type="entry name" value="ALTERED INHERITANCE OF MITOCHONDRIA PROTEIN 6"/>
    <property type="match status" value="1"/>
</dbReference>
<evidence type="ECO:0000313" key="3">
    <source>
        <dbReference type="EMBL" id="PLR80363.1"/>
    </source>
</evidence>
<feature type="compositionally biased region" description="Basic and acidic residues" evidence="2">
    <location>
        <begin position="284"/>
        <end position="293"/>
    </location>
</feature>
<dbReference type="InterPro" id="IPR017946">
    <property type="entry name" value="PLC-like_Pdiesterase_TIM-brl"/>
</dbReference>
<dbReference type="EMBL" id="PGVD01000038">
    <property type="protein sequence ID" value="PLR95494.1"/>
    <property type="molecule type" value="Genomic_DNA"/>
</dbReference>
<dbReference type="CDD" id="cd08577">
    <property type="entry name" value="PI-PLCc_GDPD_SF_unchar3"/>
    <property type="match status" value="1"/>
</dbReference>
<proteinExistence type="predicted"/>
<dbReference type="GO" id="GO:0008081">
    <property type="term" value="F:phosphoric diester hydrolase activity"/>
    <property type="evidence" value="ECO:0007669"/>
    <property type="project" value="InterPro"/>
</dbReference>
<feature type="region of interest" description="Disordered" evidence="2">
    <location>
        <begin position="267"/>
        <end position="293"/>
    </location>
</feature>
<evidence type="ECO:0000256" key="2">
    <source>
        <dbReference type="SAM" id="MobiDB-lite"/>
    </source>
</evidence>
<dbReference type="PANTHER" id="PTHR31571:SF1">
    <property type="entry name" value="ALTERED INHERITANCE OF MITOCHONDRIA PROTEIN 6"/>
    <property type="match status" value="1"/>
</dbReference>
<dbReference type="EMBL" id="PGVA01000054">
    <property type="protein sequence ID" value="PLR80363.1"/>
    <property type="molecule type" value="Genomic_DNA"/>
</dbReference>
<comment type="caution">
    <text evidence="3">The sequence shown here is derived from an EMBL/GenBank/DDBJ whole genome shotgun (WGS) entry which is preliminary data.</text>
</comment>
<dbReference type="Pfam" id="PF13653">
    <property type="entry name" value="GDPD_2"/>
    <property type="match status" value="1"/>
</dbReference>
<evidence type="ECO:0000313" key="5">
    <source>
        <dbReference type="Proteomes" id="UP000234951"/>
    </source>
</evidence>
<dbReference type="Proteomes" id="UP000235114">
    <property type="component" value="Unassembled WGS sequence"/>
</dbReference>
<dbReference type="GO" id="GO:0006629">
    <property type="term" value="P:lipid metabolic process"/>
    <property type="evidence" value="ECO:0007669"/>
    <property type="project" value="InterPro"/>
</dbReference>
<protein>
    <recommendedName>
        <fullName evidence="1">Altered inheritance of mitochondria protein 6</fullName>
    </recommendedName>
</protein>
<evidence type="ECO:0000313" key="4">
    <source>
        <dbReference type="EMBL" id="PLR95494.1"/>
    </source>
</evidence>